<dbReference type="InterPro" id="IPR049012">
    <property type="entry name" value="Mutator_transp_dom"/>
</dbReference>
<gene>
    <name evidence="3" type="ORF">APLA_LOCUS1026</name>
</gene>
<keyword evidence="4" id="KW-1185">Reference proteome</keyword>
<dbReference type="AlphaFoldDB" id="A0A8S0YSI3"/>
<organism evidence="3 4">
    <name type="scientific">Arctia plantaginis</name>
    <name type="common">Wood tiger moth</name>
    <name type="synonym">Phalaena plantaginis</name>
    <dbReference type="NCBI Taxonomy" id="874455"/>
    <lineage>
        <taxon>Eukaryota</taxon>
        <taxon>Metazoa</taxon>
        <taxon>Ecdysozoa</taxon>
        <taxon>Arthropoda</taxon>
        <taxon>Hexapoda</taxon>
        <taxon>Insecta</taxon>
        <taxon>Pterygota</taxon>
        <taxon>Neoptera</taxon>
        <taxon>Endopterygota</taxon>
        <taxon>Lepidoptera</taxon>
        <taxon>Glossata</taxon>
        <taxon>Ditrysia</taxon>
        <taxon>Noctuoidea</taxon>
        <taxon>Erebidae</taxon>
        <taxon>Arctiinae</taxon>
        <taxon>Arctia</taxon>
    </lineage>
</organism>
<comment type="caution">
    <text evidence="3">The sequence shown here is derived from an EMBL/GenBank/DDBJ whole genome shotgun (WGS) entry which is preliminary data.</text>
</comment>
<feature type="domain" description="Mutator-like transposase" evidence="2">
    <location>
        <begin position="79"/>
        <end position="397"/>
    </location>
</feature>
<sequence>MPRKINRETRRTSNEQLSRRNKRKNVFNPKTVECDESSFSASAKKFKAQDEIYVTCDTSVEYRILNFITVFTAISEYVLCKTCREPLKFETASERGLGFKIVILCDKFSPRSANSCNFVKHSYEINRRFIFVMRTLGLGLKGATQFCGLMDMPAFLLQTSYDMIVKNIHECVSVVTDKLLKKACVEEMNATSEQQGDEHKSDLTVSGDGTWKKRGFTSLFGVTSLIGYYSGKIIDLKALTVSNASLGNLTRILLNIRNGGKSTKTYAQLTTTGHQEKWKLMLLLPCSNVHVQKYQVRFRNYIGDGDSKTYSGILKAAPYGETEVTKKECIGHVQKRMGKRLRDIVNNTVEEMKDKNGKKKKLLGGKGKLIGKLIDKLTVYYGLAIRRHCDSVDTGSKIVEIAANIAAGVFNEGKTSLLYYMSAMGLSLGPNAHSYVSKEDAELISISDARAQGSTREGRMARRQQQLNILEANDEAEGSSYGAGIDDTM</sequence>
<dbReference type="Pfam" id="PF20700">
    <property type="entry name" value="Mutator"/>
    <property type="match status" value="1"/>
</dbReference>
<evidence type="ECO:0000259" key="2">
    <source>
        <dbReference type="Pfam" id="PF20700"/>
    </source>
</evidence>
<reference evidence="3 4" key="1">
    <citation type="submission" date="2020-04" db="EMBL/GenBank/DDBJ databases">
        <authorList>
            <person name="Wallbank WR R."/>
            <person name="Pardo Diaz C."/>
            <person name="Kozak K."/>
            <person name="Martin S."/>
            <person name="Jiggins C."/>
            <person name="Moest M."/>
            <person name="Warren A I."/>
            <person name="Byers J.R.P. K."/>
            <person name="Montejo-Kovacevich G."/>
            <person name="Yen C E."/>
        </authorList>
    </citation>
    <scope>NUCLEOTIDE SEQUENCE [LARGE SCALE GENOMIC DNA]</scope>
</reference>
<proteinExistence type="predicted"/>
<evidence type="ECO:0000256" key="1">
    <source>
        <dbReference type="SAM" id="MobiDB-lite"/>
    </source>
</evidence>
<feature type="region of interest" description="Disordered" evidence="1">
    <location>
        <begin position="1"/>
        <end position="22"/>
    </location>
</feature>
<dbReference type="EMBL" id="CADEBC010000088">
    <property type="protein sequence ID" value="CAB3222402.1"/>
    <property type="molecule type" value="Genomic_DNA"/>
</dbReference>
<evidence type="ECO:0000313" key="4">
    <source>
        <dbReference type="Proteomes" id="UP000494106"/>
    </source>
</evidence>
<feature type="compositionally biased region" description="Basic and acidic residues" evidence="1">
    <location>
        <begin position="1"/>
        <end position="13"/>
    </location>
</feature>
<protein>
    <recommendedName>
        <fullName evidence="2">Mutator-like transposase domain-containing protein</fullName>
    </recommendedName>
</protein>
<dbReference type="OrthoDB" id="421276at2759"/>
<name>A0A8S0YSI3_ARCPL</name>
<dbReference type="Proteomes" id="UP000494106">
    <property type="component" value="Unassembled WGS sequence"/>
</dbReference>
<evidence type="ECO:0000313" key="3">
    <source>
        <dbReference type="EMBL" id="CAB3222402.1"/>
    </source>
</evidence>
<accession>A0A8S0YSI3</accession>